<gene>
    <name evidence="1" type="primary">ORF109937</name>
</gene>
<proteinExistence type="predicted"/>
<sequence length="85" mass="9579">MILMPIDTQYIQSPIKMHTIRMSPGAVLTRDMLMTTEISVFRTGNQKKTRTQTLTTINLIFGATIQMMVQMIDIDIGYANIGTNV</sequence>
<organism evidence="1">
    <name type="scientific">Arion vulgaris</name>
    <dbReference type="NCBI Taxonomy" id="1028688"/>
    <lineage>
        <taxon>Eukaryota</taxon>
        <taxon>Metazoa</taxon>
        <taxon>Spiralia</taxon>
        <taxon>Lophotrochozoa</taxon>
        <taxon>Mollusca</taxon>
        <taxon>Gastropoda</taxon>
        <taxon>Heterobranchia</taxon>
        <taxon>Euthyneura</taxon>
        <taxon>Panpulmonata</taxon>
        <taxon>Eupulmonata</taxon>
        <taxon>Stylommatophora</taxon>
        <taxon>Helicina</taxon>
        <taxon>Arionoidea</taxon>
        <taxon>Arionidae</taxon>
        <taxon>Arion</taxon>
    </lineage>
</organism>
<accession>A0A0B7ABL6</accession>
<name>A0A0B7ABL6_9EUPU</name>
<reference evidence="1" key="1">
    <citation type="submission" date="2014-12" db="EMBL/GenBank/DDBJ databases">
        <title>Insight into the proteome of Arion vulgaris.</title>
        <authorList>
            <person name="Aradska J."/>
            <person name="Bulat T."/>
            <person name="Smidak R."/>
            <person name="Sarate P."/>
            <person name="Gangsoo J."/>
            <person name="Sialana F."/>
            <person name="Bilban M."/>
            <person name="Lubec G."/>
        </authorList>
    </citation>
    <scope>NUCLEOTIDE SEQUENCE</scope>
    <source>
        <tissue evidence="1">Skin</tissue>
    </source>
</reference>
<dbReference type="AlphaFoldDB" id="A0A0B7ABL6"/>
<evidence type="ECO:0000313" key="1">
    <source>
        <dbReference type="EMBL" id="CEK78394.1"/>
    </source>
</evidence>
<dbReference type="EMBL" id="HACG01031529">
    <property type="protein sequence ID" value="CEK78394.1"/>
    <property type="molecule type" value="Transcribed_RNA"/>
</dbReference>
<protein>
    <submittedName>
        <fullName evidence="1">Uncharacterized protein</fullName>
    </submittedName>
</protein>